<comment type="cofactor">
    <cofactor evidence="1">
        <name>Mn(2+)</name>
        <dbReference type="ChEBI" id="CHEBI:29035"/>
    </cofactor>
</comment>
<dbReference type="InterPro" id="IPR036457">
    <property type="entry name" value="PPM-type-like_dom_sf"/>
</dbReference>
<dbReference type="CDD" id="cd00143">
    <property type="entry name" value="PP2Cc"/>
    <property type="match status" value="1"/>
</dbReference>
<dbReference type="PANTHER" id="PTHR13832:SF803">
    <property type="entry name" value="PROTEIN PHOSPHATASE 1G"/>
    <property type="match status" value="1"/>
</dbReference>
<keyword evidence="6" id="KW-0460">Magnesium</keyword>
<evidence type="ECO:0000313" key="12">
    <source>
        <dbReference type="Proteomes" id="UP000886520"/>
    </source>
</evidence>
<feature type="region of interest" description="Disordered" evidence="9">
    <location>
        <begin position="28"/>
        <end position="49"/>
    </location>
</feature>
<keyword evidence="5" id="KW-0378">Hydrolase</keyword>
<evidence type="ECO:0000256" key="5">
    <source>
        <dbReference type="ARBA" id="ARBA00022801"/>
    </source>
</evidence>
<evidence type="ECO:0000256" key="2">
    <source>
        <dbReference type="ARBA" id="ARBA00006702"/>
    </source>
</evidence>
<sequence length="555" mass="61012">MDSDKSKEEEEHEMEELSVSFFKLGASPTATKSHLHHPQHPPSPEDDMVISPRVQASGMLKTRRCGASFSCLSVAAIGANATLANTGLGNGLFRQEILPGLDSPKSFRPLEKSPSLSNIEYLMSSNSSAIPEPSSQSAPVRLETQSFLSAADAQTAGGAADFLAGTLYENISHNLTELELQTHHQQKGQGEEDEGQQAMDVEREDASGAHAHEHHYAHHEQQQDQCHQQQNHYSQQKENHNQQHNEQQHHHHHKQHDDQHHHQQNQHHVAEELELRERVLRALKKALMETEAGFMEMVQQDMEERPDLVMVGSCVLVVLLYGTYLYTLSLGDSRAVLATTNRGGAGEAQGGAGAGVAGEGEGDGGAGEGSPLCWVQLTQDHVVAEHSEKERVLAEHPDDPHPIIADRVKGKLKLTRAFGAGYLKKAHLNEKLMGLLRVPNLSSPPYISAKPHLSAHKVSLGDQFVVMGSDGLFDFFTNDEVVSLLQSFMLLHPSADPARYMLDQLLLRAANSAGMTLERLRNIQFGRRRAYHDDVTIMVVTLGTVNRTSLASTSS</sequence>
<feature type="compositionally biased region" description="Basic and acidic residues" evidence="9">
    <location>
        <begin position="200"/>
        <end position="211"/>
    </location>
</feature>
<evidence type="ECO:0000256" key="1">
    <source>
        <dbReference type="ARBA" id="ARBA00001936"/>
    </source>
</evidence>
<dbReference type="GO" id="GO:0004722">
    <property type="term" value="F:protein serine/threonine phosphatase activity"/>
    <property type="evidence" value="ECO:0007669"/>
    <property type="project" value="UniProtKB-EC"/>
</dbReference>
<keyword evidence="7" id="KW-0904">Protein phosphatase</keyword>
<dbReference type="Gene3D" id="3.60.40.10">
    <property type="entry name" value="PPM-type phosphatase domain"/>
    <property type="match status" value="1"/>
</dbReference>
<dbReference type="InterPro" id="IPR001932">
    <property type="entry name" value="PPM-type_phosphatase-like_dom"/>
</dbReference>
<dbReference type="Proteomes" id="UP000886520">
    <property type="component" value="Chromosome 8"/>
</dbReference>
<accession>A0A9D4UZN4</accession>
<keyword evidence="8" id="KW-0464">Manganese</keyword>
<dbReference type="SMART" id="SM00332">
    <property type="entry name" value="PP2Cc"/>
    <property type="match status" value="1"/>
</dbReference>
<reference evidence="11" key="1">
    <citation type="submission" date="2021-01" db="EMBL/GenBank/DDBJ databases">
        <title>Adiantum capillus-veneris genome.</title>
        <authorList>
            <person name="Fang Y."/>
            <person name="Liao Q."/>
        </authorList>
    </citation>
    <scope>NUCLEOTIDE SEQUENCE</scope>
    <source>
        <strain evidence="11">H3</strain>
        <tissue evidence="11">Leaf</tissue>
    </source>
</reference>
<evidence type="ECO:0000259" key="10">
    <source>
        <dbReference type="PROSITE" id="PS51746"/>
    </source>
</evidence>
<evidence type="ECO:0000256" key="6">
    <source>
        <dbReference type="ARBA" id="ARBA00022842"/>
    </source>
</evidence>
<feature type="region of interest" description="Disordered" evidence="9">
    <location>
        <begin position="344"/>
        <end position="367"/>
    </location>
</feature>
<dbReference type="PROSITE" id="PS51746">
    <property type="entry name" value="PPM_2"/>
    <property type="match status" value="1"/>
</dbReference>
<keyword evidence="4" id="KW-0479">Metal-binding</keyword>
<dbReference type="OrthoDB" id="420076at2759"/>
<keyword evidence="12" id="KW-1185">Reference proteome</keyword>
<evidence type="ECO:0000256" key="7">
    <source>
        <dbReference type="ARBA" id="ARBA00022912"/>
    </source>
</evidence>
<dbReference type="SUPFAM" id="SSF81606">
    <property type="entry name" value="PP2C-like"/>
    <property type="match status" value="1"/>
</dbReference>
<dbReference type="Pfam" id="PF00481">
    <property type="entry name" value="PP2C"/>
    <property type="match status" value="1"/>
</dbReference>
<evidence type="ECO:0000256" key="8">
    <source>
        <dbReference type="ARBA" id="ARBA00023211"/>
    </source>
</evidence>
<feature type="region of interest" description="Disordered" evidence="9">
    <location>
        <begin position="182"/>
        <end position="270"/>
    </location>
</feature>
<gene>
    <name evidence="11" type="ORF">GOP47_0008382</name>
</gene>
<dbReference type="InterPro" id="IPR015655">
    <property type="entry name" value="PP2C"/>
</dbReference>
<evidence type="ECO:0000256" key="9">
    <source>
        <dbReference type="SAM" id="MobiDB-lite"/>
    </source>
</evidence>
<dbReference type="AlphaFoldDB" id="A0A9D4UZN4"/>
<feature type="region of interest" description="Disordered" evidence="9">
    <location>
        <begin position="1"/>
        <end position="20"/>
    </location>
</feature>
<proteinExistence type="inferred from homology"/>
<name>A0A9D4UZN4_ADICA</name>
<comment type="caution">
    <text evidence="11">The sequence shown here is derived from an EMBL/GenBank/DDBJ whole genome shotgun (WGS) entry which is preliminary data.</text>
</comment>
<feature type="compositionally biased region" description="Low complexity" evidence="9">
    <location>
        <begin position="223"/>
        <end position="234"/>
    </location>
</feature>
<evidence type="ECO:0000313" key="11">
    <source>
        <dbReference type="EMBL" id="KAI5076317.1"/>
    </source>
</evidence>
<dbReference type="GO" id="GO:0046872">
    <property type="term" value="F:metal ion binding"/>
    <property type="evidence" value="ECO:0007669"/>
    <property type="project" value="UniProtKB-KW"/>
</dbReference>
<protein>
    <recommendedName>
        <fullName evidence="3">protein-serine/threonine phosphatase</fullName>
        <ecNumber evidence="3">3.1.3.16</ecNumber>
    </recommendedName>
</protein>
<feature type="domain" description="PPM-type phosphatase" evidence="10">
    <location>
        <begin position="120"/>
        <end position="542"/>
    </location>
</feature>
<comment type="similarity">
    <text evidence="2">Belongs to the PP2C family.</text>
</comment>
<organism evidence="11 12">
    <name type="scientific">Adiantum capillus-veneris</name>
    <name type="common">Maidenhair fern</name>
    <dbReference type="NCBI Taxonomy" id="13818"/>
    <lineage>
        <taxon>Eukaryota</taxon>
        <taxon>Viridiplantae</taxon>
        <taxon>Streptophyta</taxon>
        <taxon>Embryophyta</taxon>
        <taxon>Tracheophyta</taxon>
        <taxon>Polypodiopsida</taxon>
        <taxon>Polypodiidae</taxon>
        <taxon>Polypodiales</taxon>
        <taxon>Pteridineae</taxon>
        <taxon>Pteridaceae</taxon>
        <taxon>Vittarioideae</taxon>
        <taxon>Adiantum</taxon>
    </lineage>
</organism>
<feature type="compositionally biased region" description="Basic and acidic residues" evidence="9">
    <location>
        <begin position="235"/>
        <end position="248"/>
    </location>
</feature>
<evidence type="ECO:0000256" key="3">
    <source>
        <dbReference type="ARBA" id="ARBA00013081"/>
    </source>
</evidence>
<evidence type="ECO:0000256" key="4">
    <source>
        <dbReference type="ARBA" id="ARBA00022723"/>
    </source>
</evidence>
<dbReference type="EMBL" id="JABFUD020000008">
    <property type="protein sequence ID" value="KAI5076317.1"/>
    <property type="molecule type" value="Genomic_DNA"/>
</dbReference>
<dbReference type="PANTHER" id="PTHR13832">
    <property type="entry name" value="PROTEIN PHOSPHATASE 2C"/>
    <property type="match status" value="1"/>
</dbReference>
<dbReference type="EC" id="3.1.3.16" evidence="3"/>